<name>A0A2A6B381_PRIPA</name>
<dbReference type="SMART" id="SM00355">
    <property type="entry name" value="ZnF_C2H2"/>
    <property type="match status" value="3"/>
</dbReference>
<feature type="region of interest" description="Disordered" evidence="1">
    <location>
        <begin position="385"/>
        <end position="409"/>
    </location>
</feature>
<feature type="transmembrane region" description="Helical" evidence="2">
    <location>
        <begin position="1077"/>
        <end position="1094"/>
    </location>
</feature>
<feature type="transmembrane region" description="Helical" evidence="2">
    <location>
        <begin position="777"/>
        <end position="797"/>
    </location>
</feature>
<feature type="transmembrane region" description="Helical" evidence="2">
    <location>
        <begin position="1202"/>
        <end position="1226"/>
    </location>
</feature>
<keyword evidence="2" id="KW-1133">Transmembrane helix</keyword>
<feature type="transmembrane region" description="Helical" evidence="2">
    <location>
        <begin position="1302"/>
        <end position="1322"/>
    </location>
</feature>
<accession>A0A2A6B381</accession>
<protein>
    <submittedName>
        <fullName evidence="3">G protein-coupled receptor</fullName>
    </submittedName>
</protein>
<dbReference type="Pfam" id="PF10318">
    <property type="entry name" value="7TM_GPCR_Srh"/>
    <property type="match status" value="2"/>
</dbReference>
<feature type="transmembrane region" description="Helical" evidence="2">
    <location>
        <begin position="1146"/>
        <end position="1164"/>
    </location>
</feature>
<organism evidence="3 4">
    <name type="scientific">Pristionchus pacificus</name>
    <name type="common">Parasitic nematode worm</name>
    <dbReference type="NCBI Taxonomy" id="54126"/>
    <lineage>
        <taxon>Eukaryota</taxon>
        <taxon>Metazoa</taxon>
        <taxon>Ecdysozoa</taxon>
        <taxon>Nematoda</taxon>
        <taxon>Chromadorea</taxon>
        <taxon>Rhabditida</taxon>
        <taxon>Rhabditina</taxon>
        <taxon>Diplogasteromorpha</taxon>
        <taxon>Diplogasteroidea</taxon>
        <taxon>Neodiplogasteridae</taxon>
        <taxon>Pristionchus</taxon>
    </lineage>
</organism>
<evidence type="ECO:0000256" key="1">
    <source>
        <dbReference type="SAM" id="MobiDB-lite"/>
    </source>
</evidence>
<dbReference type="InterPro" id="IPR013087">
    <property type="entry name" value="Znf_C2H2_type"/>
</dbReference>
<feature type="transmembrane region" description="Helical" evidence="2">
    <location>
        <begin position="998"/>
        <end position="1018"/>
    </location>
</feature>
<reference evidence="3" key="2">
    <citation type="submission" date="2022-06" db="UniProtKB">
        <authorList>
            <consortium name="EnsemblMetazoa"/>
        </authorList>
    </citation>
    <scope>IDENTIFICATION</scope>
    <source>
        <strain evidence="3">PS312</strain>
    </source>
</reference>
<dbReference type="InterPro" id="IPR019422">
    <property type="entry name" value="7TM_GPCR_serpentine_rcpt_Srh"/>
</dbReference>
<reference evidence="4" key="1">
    <citation type="journal article" date="2008" name="Nat. Genet.">
        <title>The Pristionchus pacificus genome provides a unique perspective on nematode lifestyle and parasitism.</title>
        <authorList>
            <person name="Dieterich C."/>
            <person name="Clifton S.W."/>
            <person name="Schuster L.N."/>
            <person name="Chinwalla A."/>
            <person name="Delehaunty K."/>
            <person name="Dinkelacker I."/>
            <person name="Fulton L."/>
            <person name="Fulton R."/>
            <person name="Godfrey J."/>
            <person name="Minx P."/>
            <person name="Mitreva M."/>
            <person name="Roeseler W."/>
            <person name="Tian H."/>
            <person name="Witte H."/>
            <person name="Yang S.P."/>
            <person name="Wilson R.K."/>
            <person name="Sommer R.J."/>
        </authorList>
    </citation>
    <scope>NUCLEOTIDE SEQUENCE [LARGE SCALE GENOMIC DNA]</scope>
    <source>
        <strain evidence="4">PS312</strain>
    </source>
</reference>
<accession>A0A8R1U6Y5</accession>
<evidence type="ECO:0000313" key="4">
    <source>
        <dbReference type="Proteomes" id="UP000005239"/>
    </source>
</evidence>
<evidence type="ECO:0000256" key="2">
    <source>
        <dbReference type="SAM" id="Phobius"/>
    </source>
</evidence>
<dbReference type="PANTHER" id="PTHR22941:SF26">
    <property type="entry name" value="SERPENTINE RECEPTOR, CLASS H"/>
    <property type="match status" value="1"/>
</dbReference>
<feature type="transmembrane region" description="Helical" evidence="2">
    <location>
        <begin position="1106"/>
        <end position="1125"/>
    </location>
</feature>
<feature type="transmembrane region" description="Helical" evidence="2">
    <location>
        <begin position="1265"/>
        <end position="1290"/>
    </location>
</feature>
<keyword evidence="2" id="KW-0472">Membrane</keyword>
<dbReference type="InterPro" id="IPR053220">
    <property type="entry name" value="Nematode_rcpt-like_serp_H"/>
</dbReference>
<keyword evidence="4" id="KW-1185">Reference proteome</keyword>
<dbReference type="PROSITE" id="PS00028">
    <property type="entry name" value="ZINC_FINGER_C2H2_1"/>
    <property type="match status" value="1"/>
</dbReference>
<sequence>MRPSEMPSDRLLRFDKYNGQLASTMSYCMSHTEDQFNRLMFAMSELLCHGMEASRDRKPFTWHNSMALEASFEILNKVTKPPTDRPHEMLLIKFATAFVPFMEELGGYHYLPAPPARPNERQSPLRMMPPPATTDKTGEEAEMDLYRQNYKHIAAEKARAEQKRRMSRMKTNEKTSNLAKIKDALQLSAPFVSKKSALRPVPHRNAALYIGLRDAVMPQSSQASASTWNMGGTGPFESTLNGFGDEQEPMACSRLPKEEEGTGWLGATVSIKEEQSGVEIDPFQLEKPTDDRIETDGNQFEDLQGEVKEEVDDGYLVEVKEELMEHEYYDDEIEKPIEPPIEDRIVIRSTREEEEEAELEALRFANGAHAREPLWFESLVPLPNRKVGRPRKNPEKKPAAKSSKPVAKRREMRLSTFAKHHFPEMIKTIAEQTPSTSTYNTRQKKNEATPIPAPTYTFVPATPKMVPKAHINPCQYCGIDCVSMKMEQHVKTHHKDHWLRFVKKCPEKDCDFRSDDNEAIDAHHDEVHDEQYFSWKKNIKDNRFKLSTVVDGVKKYAQKCPRCNEQLSTLAHYVSHMQLFHKRLCSYDNPILKCARTSCDFEAARCHEIFEHWKTSPTCSGVVIDAKELNDLYNADAYRKKLEFEKDSGRTDSPCMPSSFYDESQPAPQYEHNLTWIKSRGSYYIQQRTPLIIQLINGAIILLSVGSFVFGGIFVHMLHVLRQDSGIRSLQAAQIIRKSIIALFCQLVIPLFLYVLPTITIFLGLRFENLLSFEVCMLMFLLLPLHSIGHNVMLLMITSSYRKTILSGLKKVFDRTVVLLLVSDVHMEIGVHPIPLFPAIAIYATGVLIQMGVSVLHGLHTLRPIQFFLIAAGTALPVLLALSGGDTETMERYLFEDEHNLTWIKCRGSYYVEKRTPHIMRIFCGVIFFLIVGSFVFVGIFVHMLYVLRKDLVVPLLLYVLPALTIFLGLRFENLIIFGILSSLVFSKEDSLFPEVSLQMFLLMPVHSVVHNVILLTITPTYRKIILNGLKRILGRPAVDLIFCYYYIIFAISSTLNVIGLIFLLKETPPNQAIIRNYLIVIQLGVSVLLELVSSSKSRKSTPLQAITIALYVWIGMMILNCILYRHQRILLEGNPFKMRKRTLRLIQIMLIIAPTAIPVIFAIPRNDPEELEWYLIENNLTWIKCRGAYLVEERTPLLNQIMNAVAAIVTQFLIVGTFTFVGILFTCSTSCGKMYVSIDSESTLLCYQSSKRSLQAAHNIRRSLIALFCQLVVPILFYVIPTLTIFMGLRFEGLISFEVSLLMFLLLPWHSIGQNIILLMITSTYRKIIVSFVKKIILIPL</sequence>
<feature type="transmembrane region" description="Helical" evidence="2">
    <location>
        <begin position="958"/>
        <end position="986"/>
    </location>
</feature>
<feature type="region of interest" description="Disordered" evidence="1">
    <location>
        <begin position="114"/>
        <end position="137"/>
    </location>
</feature>
<dbReference type="Proteomes" id="UP000005239">
    <property type="component" value="Unassembled WGS sequence"/>
</dbReference>
<keyword evidence="2" id="KW-0812">Transmembrane</keyword>
<evidence type="ECO:0000313" key="3">
    <source>
        <dbReference type="EnsemblMetazoa" id="PPA03807.1"/>
    </source>
</evidence>
<dbReference type="EnsemblMetazoa" id="PPA03807.1">
    <property type="protein sequence ID" value="PPA03807.1"/>
    <property type="gene ID" value="WBGene00093361"/>
</dbReference>
<feature type="transmembrane region" description="Helical" evidence="2">
    <location>
        <begin position="695"/>
        <end position="719"/>
    </location>
</feature>
<feature type="transmembrane region" description="Helical" evidence="2">
    <location>
        <begin position="836"/>
        <end position="859"/>
    </location>
</feature>
<feature type="transmembrane region" description="Helical" evidence="2">
    <location>
        <begin position="922"/>
        <end position="946"/>
    </location>
</feature>
<feature type="transmembrane region" description="Helical" evidence="2">
    <location>
        <begin position="865"/>
        <end position="882"/>
    </location>
</feature>
<feature type="transmembrane region" description="Helical" evidence="2">
    <location>
        <begin position="740"/>
        <end position="765"/>
    </location>
</feature>
<gene>
    <name evidence="3" type="primary">WBGene00093361</name>
</gene>
<proteinExistence type="predicted"/>
<dbReference type="PANTHER" id="PTHR22941">
    <property type="entry name" value="SERPENTINE RECEPTOR"/>
    <property type="match status" value="1"/>
</dbReference>
<feature type="transmembrane region" description="Helical" evidence="2">
    <location>
        <begin position="1038"/>
        <end position="1065"/>
    </location>
</feature>